<dbReference type="AlphaFoldDB" id="A0AAD6TYQ8"/>
<evidence type="ECO:0000313" key="2">
    <source>
        <dbReference type="EMBL" id="KAJ7078887.1"/>
    </source>
</evidence>
<reference evidence="2" key="1">
    <citation type="submission" date="2023-03" db="EMBL/GenBank/DDBJ databases">
        <title>Massive genome expansion in bonnet fungi (Mycena s.s.) driven by repeated elements and novel gene families across ecological guilds.</title>
        <authorList>
            <consortium name="Lawrence Berkeley National Laboratory"/>
            <person name="Harder C.B."/>
            <person name="Miyauchi S."/>
            <person name="Viragh M."/>
            <person name="Kuo A."/>
            <person name="Thoen E."/>
            <person name="Andreopoulos B."/>
            <person name="Lu D."/>
            <person name="Skrede I."/>
            <person name="Drula E."/>
            <person name="Henrissat B."/>
            <person name="Morin E."/>
            <person name="Kohler A."/>
            <person name="Barry K."/>
            <person name="LaButti K."/>
            <person name="Morin E."/>
            <person name="Salamov A."/>
            <person name="Lipzen A."/>
            <person name="Mereny Z."/>
            <person name="Hegedus B."/>
            <person name="Baldrian P."/>
            <person name="Stursova M."/>
            <person name="Weitz H."/>
            <person name="Taylor A."/>
            <person name="Grigoriev I.V."/>
            <person name="Nagy L.G."/>
            <person name="Martin F."/>
            <person name="Kauserud H."/>
        </authorList>
    </citation>
    <scope>NUCLEOTIDE SEQUENCE</scope>
    <source>
        <strain evidence="2">CBHHK173m</strain>
    </source>
</reference>
<protein>
    <submittedName>
        <fullName evidence="2">Uncharacterized protein</fullName>
    </submittedName>
</protein>
<dbReference type="Proteomes" id="UP001222325">
    <property type="component" value="Unassembled WGS sequence"/>
</dbReference>
<gene>
    <name evidence="2" type="ORF">B0H15DRAFT_859620</name>
</gene>
<evidence type="ECO:0000256" key="1">
    <source>
        <dbReference type="SAM" id="MobiDB-lite"/>
    </source>
</evidence>
<accession>A0AAD6TYQ8</accession>
<dbReference type="EMBL" id="JARJCN010000063">
    <property type="protein sequence ID" value="KAJ7078887.1"/>
    <property type="molecule type" value="Genomic_DNA"/>
</dbReference>
<feature type="region of interest" description="Disordered" evidence="1">
    <location>
        <begin position="1"/>
        <end position="26"/>
    </location>
</feature>
<evidence type="ECO:0000313" key="3">
    <source>
        <dbReference type="Proteomes" id="UP001222325"/>
    </source>
</evidence>
<sequence length="169" mass="17961">MAMKRKFAEDSDEASLNGPSNAKQLKLIPFPNYQPDEDSLMSDAQPFSYGTHHTRFPSNVSSASSASDSPTGAFPGYSAFDLQPLPFFGANGTVDLNSHNFAHYVAQQVPPSPVGLLQPSSAFTHHGSGCSQIPKLKVACAPGLNGQRTMWSFCEQCGAISMVDDGSSS</sequence>
<comment type="caution">
    <text evidence="2">The sequence shown here is derived from an EMBL/GenBank/DDBJ whole genome shotgun (WGS) entry which is preliminary data.</text>
</comment>
<name>A0AAD6TYQ8_9AGAR</name>
<organism evidence="2 3">
    <name type="scientific">Mycena belliarum</name>
    <dbReference type="NCBI Taxonomy" id="1033014"/>
    <lineage>
        <taxon>Eukaryota</taxon>
        <taxon>Fungi</taxon>
        <taxon>Dikarya</taxon>
        <taxon>Basidiomycota</taxon>
        <taxon>Agaricomycotina</taxon>
        <taxon>Agaricomycetes</taxon>
        <taxon>Agaricomycetidae</taxon>
        <taxon>Agaricales</taxon>
        <taxon>Marasmiineae</taxon>
        <taxon>Mycenaceae</taxon>
        <taxon>Mycena</taxon>
    </lineage>
</organism>
<keyword evidence="3" id="KW-1185">Reference proteome</keyword>
<proteinExistence type="predicted"/>